<dbReference type="InterPro" id="IPR046275">
    <property type="entry name" value="DUF6308"/>
</dbReference>
<protein>
    <submittedName>
        <fullName evidence="1">Uncharacterized protein</fullName>
    </submittedName>
</protein>
<dbReference type="Pfam" id="PF19827">
    <property type="entry name" value="DUF6308"/>
    <property type="match status" value="1"/>
</dbReference>
<sequence>MSLSPGPDLVLPSTGPDPIPWDTAVAAVLGYARGRRPLWFRSPSVPGGRWVRVLAFGYDRFDCRPRRDGRLADDDVLVAEGLHGRLDPAGWAAARAALDDVRGLADAATARAAGRPLWDLPAEEFSVLGEPGTVGALLREIGRLAPGSREHLVAALHHRRPELFPCLGATTRRQLLPHVEEGDSGVEAVLHRELVANAVPFAALETTVAALLGPAGGVPLSRLRLHDVLLWLCGSLRLDHAVALGRATEEWTASRDGA</sequence>
<comment type="caution">
    <text evidence="1">The sequence shown here is derived from an EMBL/GenBank/DDBJ whole genome shotgun (WGS) entry which is preliminary data.</text>
</comment>
<dbReference type="EMBL" id="JAAGWF010000005">
    <property type="protein sequence ID" value="NEK57076.1"/>
    <property type="molecule type" value="Genomic_DNA"/>
</dbReference>
<organism evidence="1 2">
    <name type="scientific">Geodermatophilus sabuli</name>
    <dbReference type="NCBI Taxonomy" id="1564158"/>
    <lineage>
        <taxon>Bacteria</taxon>
        <taxon>Bacillati</taxon>
        <taxon>Actinomycetota</taxon>
        <taxon>Actinomycetes</taxon>
        <taxon>Geodermatophilales</taxon>
        <taxon>Geodermatophilaceae</taxon>
        <taxon>Geodermatophilus</taxon>
    </lineage>
</organism>
<keyword evidence="2" id="KW-1185">Reference proteome</keyword>
<reference evidence="1 2" key="1">
    <citation type="submission" date="2020-02" db="EMBL/GenBank/DDBJ databases">
        <title>Geodermatophilus sabuli CPCC 205279 I12A-02694.</title>
        <authorList>
            <person name="Jiang Z."/>
        </authorList>
    </citation>
    <scope>NUCLEOTIDE SEQUENCE [LARGE SCALE GENOMIC DNA]</scope>
    <source>
        <strain evidence="1 2">I12A-02694</strain>
    </source>
</reference>
<dbReference type="AlphaFoldDB" id="A0A7K3VWQ6"/>
<accession>A0A7K3VWQ6</accession>
<name>A0A7K3VWQ6_9ACTN</name>
<proteinExistence type="predicted"/>
<dbReference type="RefSeq" id="WP_163480266.1">
    <property type="nucleotide sequence ID" value="NZ_JAAGWF010000005.1"/>
</dbReference>
<gene>
    <name evidence="1" type="ORF">GCU56_04215</name>
</gene>
<dbReference type="Proteomes" id="UP000470246">
    <property type="component" value="Unassembled WGS sequence"/>
</dbReference>
<evidence type="ECO:0000313" key="2">
    <source>
        <dbReference type="Proteomes" id="UP000470246"/>
    </source>
</evidence>
<evidence type="ECO:0000313" key="1">
    <source>
        <dbReference type="EMBL" id="NEK57076.1"/>
    </source>
</evidence>